<proteinExistence type="predicted"/>
<feature type="transmembrane region" description="Helical" evidence="5">
    <location>
        <begin position="128"/>
        <end position="147"/>
    </location>
</feature>
<dbReference type="STRING" id="169679.CSACC_25380"/>
<dbReference type="PANTHER" id="PTHR43027:SF1">
    <property type="entry name" value="DOXORUBICIN RESISTANCE ABC TRANSPORTER PERMEASE PROTEIN DRRC-RELATED"/>
    <property type="match status" value="1"/>
</dbReference>
<feature type="transmembrane region" description="Helical" evidence="5">
    <location>
        <begin position="285"/>
        <end position="308"/>
    </location>
</feature>
<dbReference type="GO" id="GO:0140359">
    <property type="term" value="F:ABC-type transporter activity"/>
    <property type="evidence" value="ECO:0007669"/>
    <property type="project" value="InterPro"/>
</dbReference>
<keyword evidence="3 5" id="KW-1133">Transmembrane helix</keyword>
<feature type="transmembrane region" description="Helical" evidence="5">
    <location>
        <begin position="18"/>
        <end position="36"/>
    </location>
</feature>
<comment type="caution">
    <text evidence="7">The sequence shown here is derived from an EMBL/GenBank/DDBJ whole genome shotgun (WGS) entry which is preliminary data.</text>
</comment>
<evidence type="ECO:0000256" key="5">
    <source>
        <dbReference type="SAM" id="Phobius"/>
    </source>
</evidence>
<feature type="transmembrane region" description="Helical" evidence="5">
    <location>
        <begin position="168"/>
        <end position="190"/>
    </location>
</feature>
<dbReference type="PROSITE" id="PS51257">
    <property type="entry name" value="PROKAR_LIPOPROTEIN"/>
    <property type="match status" value="1"/>
</dbReference>
<feature type="domain" description="ABC-2 type transporter transmembrane" evidence="6">
    <location>
        <begin position="79"/>
        <end position="308"/>
    </location>
</feature>
<organism evidence="7 8">
    <name type="scientific">Clostridium saccharobutylicum</name>
    <dbReference type="NCBI Taxonomy" id="169679"/>
    <lineage>
        <taxon>Bacteria</taxon>
        <taxon>Bacillati</taxon>
        <taxon>Bacillota</taxon>
        <taxon>Clostridia</taxon>
        <taxon>Eubacteriales</taxon>
        <taxon>Clostridiaceae</taxon>
        <taxon>Clostridium</taxon>
    </lineage>
</organism>
<dbReference type="PANTHER" id="PTHR43027">
    <property type="entry name" value="DOXORUBICIN RESISTANCE ABC TRANSPORTER PERMEASE PROTEIN DRRC-RELATED"/>
    <property type="match status" value="1"/>
</dbReference>
<evidence type="ECO:0000256" key="3">
    <source>
        <dbReference type="ARBA" id="ARBA00022989"/>
    </source>
</evidence>
<evidence type="ECO:0000256" key="1">
    <source>
        <dbReference type="ARBA" id="ARBA00004141"/>
    </source>
</evidence>
<gene>
    <name evidence="7" type="ORF">CLOSAC_45190</name>
</gene>
<evidence type="ECO:0000256" key="2">
    <source>
        <dbReference type="ARBA" id="ARBA00022692"/>
    </source>
</evidence>
<sequence>MINVIKVILYRMIKSKSYLVMPIFIIPIVIACSIYFSSSFVTKANIGIVRDYNINFNSEEINIIKLQNKVMLSDLAKNKYDAVISFEDGKAVVDTIKGNDFKNKVEKAINGESVTFKDGEKRGVAANIIGYITMFVILLGVMLYRFFLDDKKGIAKRIISANISYGQYILSHLISVFIIIFIPTSIVTVLCKELFHLDTTVTIFQLIFIILILSLLSSAFGLLISSSVKEMQSASMLGVMINIITTLFAGSFFTVSNNNLITKIGSLLPQKHILDFTIALENNNVVTYGNVASVIAITFIMIFCSFLINKYKSYS</sequence>
<evidence type="ECO:0000313" key="8">
    <source>
        <dbReference type="Proteomes" id="UP000191154"/>
    </source>
</evidence>
<reference evidence="7 8" key="1">
    <citation type="submission" date="2016-05" db="EMBL/GenBank/DDBJ databases">
        <title>Microbial solvent formation.</title>
        <authorList>
            <person name="Poehlein A."/>
            <person name="Montoya Solano J.D."/>
            <person name="Flitsch S."/>
            <person name="Krabben P."/>
            <person name="Duerre P."/>
            <person name="Daniel R."/>
        </authorList>
    </citation>
    <scope>NUCLEOTIDE SEQUENCE [LARGE SCALE GENOMIC DNA]</scope>
    <source>
        <strain evidence="7 8">L1-8</strain>
    </source>
</reference>
<evidence type="ECO:0000256" key="4">
    <source>
        <dbReference type="ARBA" id="ARBA00023136"/>
    </source>
</evidence>
<evidence type="ECO:0000259" key="6">
    <source>
        <dbReference type="Pfam" id="PF12698"/>
    </source>
</evidence>
<dbReference type="EMBL" id="LZYZ01000011">
    <property type="protein sequence ID" value="OOM05940.1"/>
    <property type="molecule type" value="Genomic_DNA"/>
</dbReference>
<feature type="transmembrane region" description="Helical" evidence="5">
    <location>
        <begin position="202"/>
        <end position="224"/>
    </location>
</feature>
<evidence type="ECO:0000313" key="7">
    <source>
        <dbReference type="EMBL" id="OOM05940.1"/>
    </source>
</evidence>
<keyword evidence="4 5" id="KW-0472">Membrane</keyword>
<keyword evidence="2 5" id="KW-0812">Transmembrane</keyword>
<dbReference type="InterPro" id="IPR052902">
    <property type="entry name" value="ABC-2_transporter"/>
</dbReference>
<name>A0A1S8MP42_CLOSA</name>
<accession>A0A1S8MP42</accession>
<feature type="transmembrane region" description="Helical" evidence="5">
    <location>
        <begin position="236"/>
        <end position="255"/>
    </location>
</feature>
<dbReference type="AlphaFoldDB" id="A0A1S8MP42"/>
<dbReference type="Proteomes" id="UP000191154">
    <property type="component" value="Unassembled WGS sequence"/>
</dbReference>
<dbReference type="Pfam" id="PF12698">
    <property type="entry name" value="ABC2_membrane_3"/>
    <property type="match status" value="1"/>
</dbReference>
<protein>
    <submittedName>
        <fullName evidence="7">ABC-2 family transporter protein</fullName>
    </submittedName>
</protein>
<comment type="subcellular location">
    <subcellularLocation>
        <location evidence="1">Membrane</location>
        <topology evidence="1">Multi-pass membrane protein</topology>
    </subcellularLocation>
</comment>
<dbReference type="InterPro" id="IPR013525">
    <property type="entry name" value="ABC2_TM"/>
</dbReference>
<dbReference type="GO" id="GO:0016020">
    <property type="term" value="C:membrane"/>
    <property type="evidence" value="ECO:0007669"/>
    <property type="project" value="UniProtKB-SubCell"/>
</dbReference>
<dbReference type="RefSeq" id="WP_077867464.1">
    <property type="nucleotide sequence ID" value="NZ_LZYZ01000011.1"/>
</dbReference>